<dbReference type="PROSITE" id="PS50097">
    <property type="entry name" value="BTB"/>
    <property type="match status" value="1"/>
</dbReference>
<keyword evidence="4" id="KW-1185">Reference proteome</keyword>
<proteinExistence type="predicted"/>
<feature type="domain" description="BTB" evidence="3">
    <location>
        <begin position="31"/>
        <end position="96"/>
    </location>
</feature>
<dbReference type="SMART" id="SM00225">
    <property type="entry name" value="BTB"/>
    <property type="match status" value="1"/>
</dbReference>
<dbReference type="Gene3D" id="3.30.710.10">
    <property type="entry name" value="Potassium Channel Kv1.1, Chain A"/>
    <property type="match status" value="1"/>
</dbReference>
<evidence type="ECO:0000313" key="4">
    <source>
        <dbReference type="Proteomes" id="UP000694941"/>
    </source>
</evidence>
<dbReference type="InterPro" id="IPR011333">
    <property type="entry name" value="SKP1/BTB/POZ_sf"/>
</dbReference>
<keyword evidence="1" id="KW-0539">Nucleus</keyword>
<evidence type="ECO:0000259" key="3">
    <source>
        <dbReference type="PROSITE" id="PS50097"/>
    </source>
</evidence>
<reference evidence="5" key="1">
    <citation type="submission" date="2025-08" db="UniProtKB">
        <authorList>
            <consortium name="RefSeq"/>
        </authorList>
    </citation>
    <scope>IDENTIFICATION</scope>
    <source>
        <tissue evidence="5">Muscle</tissue>
    </source>
</reference>
<feature type="compositionally biased region" description="Polar residues" evidence="2">
    <location>
        <begin position="197"/>
        <end position="220"/>
    </location>
</feature>
<feature type="region of interest" description="Disordered" evidence="2">
    <location>
        <begin position="197"/>
        <end position="249"/>
    </location>
</feature>
<evidence type="ECO:0000256" key="1">
    <source>
        <dbReference type="ARBA" id="ARBA00023242"/>
    </source>
</evidence>
<gene>
    <name evidence="5" type="primary">LOC106465356</name>
</gene>
<feature type="compositionally biased region" description="Basic residues" evidence="2">
    <location>
        <begin position="141"/>
        <end position="151"/>
    </location>
</feature>
<dbReference type="Pfam" id="PF00651">
    <property type="entry name" value="BTB"/>
    <property type="match status" value="1"/>
</dbReference>
<dbReference type="Proteomes" id="UP000694941">
    <property type="component" value="Unplaced"/>
</dbReference>
<feature type="compositionally biased region" description="Basic and acidic residues" evidence="2">
    <location>
        <begin position="221"/>
        <end position="235"/>
    </location>
</feature>
<dbReference type="InterPro" id="IPR000210">
    <property type="entry name" value="BTB/POZ_dom"/>
</dbReference>
<feature type="region of interest" description="Disordered" evidence="2">
    <location>
        <begin position="135"/>
        <end position="183"/>
    </location>
</feature>
<sequence>MGSQQFCLKWNDHHSHVFSFFESLLFRGLFVDVTLVCEGMKMKAHKMVLSACSPLFQSIFEENPCKHPVIIMKDIKYVELKAVLDFIYHGEVNVSQDQLSTLLKTARTLKVRGLAVDGQDGAVVEEVITQYQSQKQQLAHTPKRKRVKPCRRPGSDIGSDEDPVPVKIQETSSPEVSCLSDHSIDLSGGSAKKVFESSKTSATQDTSGLCSTVNTETSSKSSHEENMAPERKLRSDISSTEPSVAGGSTLPLSMMSRVWEPEATQLALPSSHPIHTYSSRSLETHAELATGKYQLQSAIKAPKQNQNS</sequence>
<name>A0ABM1SZ79_LIMPO</name>
<dbReference type="PANTHER" id="PTHR23110">
    <property type="entry name" value="BTB DOMAIN TRANSCRIPTION FACTOR"/>
    <property type="match status" value="1"/>
</dbReference>
<dbReference type="PANTHER" id="PTHR23110:SF109">
    <property type="entry name" value="FI07618P-RELATED"/>
    <property type="match status" value="1"/>
</dbReference>
<dbReference type="SUPFAM" id="SSF54695">
    <property type="entry name" value="POZ domain"/>
    <property type="match status" value="1"/>
</dbReference>
<organism evidence="4 5">
    <name type="scientific">Limulus polyphemus</name>
    <name type="common">Atlantic horseshoe crab</name>
    <dbReference type="NCBI Taxonomy" id="6850"/>
    <lineage>
        <taxon>Eukaryota</taxon>
        <taxon>Metazoa</taxon>
        <taxon>Ecdysozoa</taxon>
        <taxon>Arthropoda</taxon>
        <taxon>Chelicerata</taxon>
        <taxon>Merostomata</taxon>
        <taxon>Xiphosura</taxon>
        <taxon>Limulidae</taxon>
        <taxon>Limulus</taxon>
    </lineage>
</organism>
<dbReference type="CDD" id="cd18315">
    <property type="entry name" value="BTB_POZ_BAB-like"/>
    <property type="match status" value="1"/>
</dbReference>
<protein>
    <submittedName>
        <fullName evidence="5">Longitudinals lacking protein, isoforms H/M/V-like isoform X2</fullName>
    </submittedName>
</protein>
<evidence type="ECO:0000256" key="2">
    <source>
        <dbReference type="SAM" id="MobiDB-lite"/>
    </source>
</evidence>
<dbReference type="RefSeq" id="XP_022248935.1">
    <property type="nucleotide sequence ID" value="XM_022393227.1"/>
</dbReference>
<dbReference type="InterPro" id="IPR051095">
    <property type="entry name" value="Dros_DevTransReg"/>
</dbReference>
<dbReference type="GeneID" id="106465356"/>
<accession>A0ABM1SZ79</accession>
<evidence type="ECO:0000313" key="5">
    <source>
        <dbReference type="RefSeq" id="XP_022248935.1"/>
    </source>
</evidence>